<accession>A0A841F7U8</accession>
<name>A0A841F7U8_9ACTN</name>
<gene>
    <name evidence="2" type="ORF">HNR73_000968</name>
</gene>
<reference evidence="2 3" key="1">
    <citation type="submission" date="2020-08" db="EMBL/GenBank/DDBJ databases">
        <title>Genomic Encyclopedia of Type Strains, Phase IV (KMG-IV): sequencing the most valuable type-strain genomes for metagenomic binning, comparative biology and taxonomic classification.</title>
        <authorList>
            <person name="Goeker M."/>
        </authorList>
    </citation>
    <scope>NUCLEOTIDE SEQUENCE [LARGE SCALE GENOMIC DNA]</scope>
    <source>
        <strain evidence="2 3">YIM 65646</strain>
    </source>
</reference>
<dbReference type="EC" id="2.7.1.48" evidence="2"/>
<dbReference type="Gene3D" id="3.40.50.300">
    <property type="entry name" value="P-loop containing nucleotide triphosphate hydrolases"/>
    <property type="match status" value="2"/>
</dbReference>
<keyword evidence="2" id="KW-0418">Kinase</keyword>
<dbReference type="EMBL" id="JACHGT010000002">
    <property type="protein sequence ID" value="MBB6033121.1"/>
    <property type="molecule type" value="Genomic_DNA"/>
</dbReference>
<evidence type="ECO:0000313" key="3">
    <source>
        <dbReference type="Proteomes" id="UP000548476"/>
    </source>
</evidence>
<evidence type="ECO:0000259" key="1">
    <source>
        <dbReference type="Pfam" id="PF00485"/>
    </source>
</evidence>
<dbReference type="Proteomes" id="UP000548476">
    <property type="component" value="Unassembled WGS sequence"/>
</dbReference>
<dbReference type="GO" id="GO:0004849">
    <property type="term" value="F:uridine kinase activity"/>
    <property type="evidence" value="ECO:0007669"/>
    <property type="project" value="UniProtKB-EC"/>
</dbReference>
<proteinExistence type="predicted"/>
<protein>
    <submittedName>
        <fullName evidence="2">Uridine kinase</fullName>
        <ecNumber evidence="2">2.7.1.48</ecNumber>
    </submittedName>
</protein>
<dbReference type="SUPFAM" id="SSF52540">
    <property type="entry name" value="P-loop containing nucleoside triphosphate hydrolases"/>
    <property type="match status" value="1"/>
</dbReference>
<dbReference type="Pfam" id="PF00485">
    <property type="entry name" value="PRK"/>
    <property type="match status" value="1"/>
</dbReference>
<dbReference type="RefSeq" id="WP_184786029.1">
    <property type="nucleotide sequence ID" value="NZ_BONT01000022.1"/>
</dbReference>
<dbReference type="GO" id="GO:0005524">
    <property type="term" value="F:ATP binding"/>
    <property type="evidence" value="ECO:0007669"/>
    <property type="project" value="InterPro"/>
</dbReference>
<dbReference type="InterPro" id="IPR006083">
    <property type="entry name" value="PRK/URK"/>
</dbReference>
<feature type="domain" description="Phosphoribulokinase/uridine kinase" evidence="1">
    <location>
        <begin position="76"/>
        <end position="158"/>
    </location>
</feature>
<sequence>MLITLTGGAGSGKTTLAAALTATVLHGDDYYFGSPAEGGIWSHDPDGSGPWIDVGDPASVDFARLNEDTAAALGTGRVVVVEGMFARMVAVECRRLDVFVDLAADLRLARKIERKCVRGGFPLEVLLRNYPRRRAQHEQHVEPLRAACGLVVDGGASVEVTAKSVRDAASA</sequence>
<dbReference type="AlphaFoldDB" id="A0A841F7U8"/>
<keyword evidence="3" id="KW-1185">Reference proteome</keyword>
<comment type="caution">
    <text evidence="2">The sequence shown here is derived from an EMBL/GenBank/DDBJ whole genome shotgun (WGS) entry which is preliminary data.</text>
</comment>
<keyword evidence="2" id="KW-0808">Transferase</keyword>
<organism evidence="2 3">
    <name type="scientific">Phytomonospora endophytica</name>
    <dbReference type="NCBI Taxonomy" id="714109"/>
    <lineage>
        <taxon>Bacteria</taxon>
        <taxon>Bacillati</taxon>
        <taxon>Actinomycetota</taxon>
        <taxon>Actinomycetes</taxon>
        <taxon>Micromonosporales</taxon>
        <taxon>Micromonosporaceae</taxon>
        <taxon>Phytomonospora</taxon>
    </lineage>
</organism>
<evidence type="ECO:0000313" key="2">
    <source>
        <dbReference type="EMBL" id="MBB6033121.1"/>
    </source>
</evidence>
<dbReference type="InterPro" id="IPR027417">
    <property type="entry name" value="P-loop_NTPase"/>
</dbReference>